<name>A0ABU0WA47_9GAMM</name>
<evidence type="ECO:0000313" key="2">
    <source>
        <dbReference type="Proteomes" id="UP001239019"/>
    </source>
</evidence>
<reference evidence="1 2" key="1">
    <citation type="submission" date="2023-08" db="EMBL/GenBank/DDBJ databases">
        <title>Whole-genome sequencing of halo(alkali)philic microorganisms from hypersaline lakes.</title>
        <authorList>
            <person name="Sorokin D.Y."/>
            <person name="Abbas B."/>
            <person name="Merkel A.Y."/>
        </authorList>
    </citation>
    <scope>NUCLEOTIDE SEQUENCE [LARGE SCALE GENOMIC DNA]</scope>
    <source>
        <strain evidence="1 2">AB-CW4</strain>
    </source>
</reference>
<accession>A0ABU0WA47</accession>
<sequence>MLSRFTIVITLLFSGGCQSIGALGSVVGSSVACSKAKSDIDFPEEGSSRQFFLEFSLRNDGEAVDFSDTVQCEYQGSFCGGGKWFHTWHEKDAEGFVWELEGGGKVTHHYHSWCALTERYLRECEDGECRKGDFFSFVLHVPGLPFPRLVKVDDLPDWGFELEYYRFSYEDL</sequence>
<keyword evidence="2" id="KW-1185">Reference proteome</keyword>
<gene>
    <name evidence="1" type="ORF">RBH19_13600</name>
</gene>
<comment type="caution">
    <text evidence="1">The sequence shown here is derived from an EMBL/GenBank/DDBJ whole genome shotgun (WGS) entry which is preliminary data.</text>
</comment>
<protein>
    <recommendedName>
        <fullName evidence="3">Lipoprotein</fullName>
    </recommendedName>
</protein>
<evidence type="ECO:0008006" key="3">
    <source>
        <dbReference type="Google" id="ProtNLM"/>
    </source>
</evidence>
<proteinExistence type="predicted"/>
<dbReference type="EMBL" id="JAVDDT010000014">
    <property type="protein sequence ID" value="MDQ2070906.1"/>
    <property type="molecule type" value="Genomic_DNA"/>
</dbReference>
<evidence type="ECO:0000313" key="1">
    <source>
        <dbReference type="EMBL" id="MDQ2070906.1"/>
    </source>
</evidence>
<dbReference type="RefSeq" id="WP_306729404.1">
    <property type="nucleotide sequence ID" value="NZ_JAVDDT010000014.1"/>
</dbReference>
<dbReference type="PROSITE" id="PS51257">
    <property type="entry name" value="PROKAR_LIPOPROTEIN"/>
    <property type="match status" value="1"/>
</dbReference>
<organism evidence="1 2">
    <name type="scientific">Natronospira bacteriovora</name>
    <dbReference type="NCBI Taxonomy" id="3069753"/>
    <lineage>
        <taxon>Bacteria</taxon>
        <taxon>Pseudomonadati</taxon>
        <taxon>Pseudomonadota</taxon>
        <taxon>Gammaproteobacteria</taxon>
        <taxon>Natronospirales</taxon>
        <taxon>Natronospiraceae</taxon>
        <taxon>Natronospira</taxon>
    </lineage>
</organism>
<dbReference type="Proteomes" id="UP001239019">
    <property type="component" value="Unassembled WGS sequence"/>
</dbReference>